<name>A0A183DBT7_9BILA</name>
<keyword evidence="2" id="KW-1185">Reference proteome</keyword>
<evidence type="ECO:0000313" key="3">
    <source>
        <dbReference type="WBParaSite" id="GPUH_0000618601-mRNA-1"/>
    </source>
</evidence>
<accession>A0A183DBT7</accession>
<sequence length="119" mass="13045">MEALVQSMEVSKDKGVFEQMDDDIVLDTNLLQSIATDLTKGSSTVNKDVIGEDMAKKLVEIEEKEKSAGDEEVDKNEESPAVSEVAAKIVESLTSSHVLGKVLTPEEANILKDYFSRKI</sequence>
<organism evidence="3">
    <name type="scientific">Gongylonema pulchrum</name>
    <dbReference type="NCBI Taxonomy" id="637853"/>
    <lineage>
        <taxon>Eukaryota</taxon>
        <taxon>Metazoa</taxon>
        <taxon>Ecdysozoa</taxon>
        <taxon>Nematoda</taxon>
        <taxon>Chromadorea</taxon>
        <taxon>Rhabditida</taxon>
        <taxon>Spirurina</taxon>
        <taxon>Spiruromorpha</taxon>
        <taxon>Spiruroidea</taxon>
        <taxon>Gongylonematidae</taxon>
        <taxon>Gongylonema</taxon>
    </lineage>
</organism>
<reference evidence="1 2" key="2">
    <citation type="submission" date="2018-11" db="EMBL/GenBank/DDBJ databases">
        <authorList>
            <consortium name="Pathogen Informatics"/>
        </authorList>
    </citation>
    <scope>NUCLEOTIDE SEQUENCE [LARGE SCALE GENOMIC DNA]</scope>
</reference>
<dbReference type="Proteomes" id="UP000271098">
    <property type="component" value="Unassembled WGS sequence"/>
</dbReference>
<dbReference type="WBParaSite" id="GPUH_0000618601-mRNA-1">
    <property type="protein sequence ID" value="GPUH_0000618601-mRNA-1"/>
    <property type="gene ID" value="GPUH_0000618601"/>
</dbReference>
<gene>
    <name evidence="1" type="ORF">GPUH_LOCUS6179</name>
</gene>
<dbReference type="OrthoDB" id="5877563at2759"/>
<dbReference type="EMBL" id="UYRT01014126">
    <property type="protein sequence ID" value="VDK53711.1"/>
    <property type="molecule type" value="Genomic_DNA"/>
</dbReference>
<protein>
    <submittedName>
        <fullName evidence="3">Ovule protein</fullName>
    </submittedName>
</protein>
<evidence type="ECO:0000313" key="1">
    <source>
        <dbReference type="EMBL" id="VDK53711.1"/>
    </source>
</evidence>
<reference evidence="3" key="1">
    <citation type="submission" date="2016-06" db="UniProtKB">
        <authorList>
            <consortium name="WormBaseParasite"/>
        </authorList>
    </citation>
    <scope>IDENTIFICATION</scope>
</reference>
<proteinExistence type="predicted"/>
<evidence type="ECO:0000313" key="2">
    <source>
        <dbReference type="Proteomes" id="UP000271098"/>
    </source>
</evidence>
<dbReference type="AlphaFoldDB" id="A0A183DBT7"/>